<sequence length="333" mass="38354">MSNAKESIFAKIDAFMADEFTSNSNFGFKMVGHLRPATAKPAKAGPGIDTLAEVLMAERRKQKPDRQYRTYEELQKAIETRIRNKDYFDLVTREKVKRTGLMERAERERILLLTETFSSVESDEEDQELLRLDFTESILFSQTNQFPGQTYWYIVKLLHYLRICNSNGSLICLLALQHFLPKTNEIVQAFEDSKGVSLLLNLLSADEFPIRIASMIVLFNLTRAAYFIRVITFFDSIPSLVGNLRENEPEIRRYACLILANLCLFHEARRKLREHWGLHMLLCLLDELTGQVVANAESEKTRVKNWAISRTNSSQQNGIHAHWRCPSDAKEAS</sequence>
<dbReference type="Gene3D" id="1.25.10.10">
    <property type="entry name" value="Leucine-rich Repeat Variant"/>
    <property type="match status" value="1"/>
</dbReference>
<name>A0A3S5ADY6_9PLAT</name>
<dbReference type="PANTHER" id="PTHR46241">
    <property type="entry name" value="ARMADILLO REPEAT-CONTAINING PROTEIN 4 ARMC4"/>
    <property type="match status" value="1"/>
</dbReference>
<keyword evidence="2" id="KW-1185">Reference proteome</keyword>
<dbReference type="Proteomes" id="UP000784294">
    <property type="component" value="Unassembled WGS sequence"/>
</dbReference>
<proteinExistence type="predicted"/>
<reference evidence="1" key="1">
    <citation type="submission" date="2018-11" db="EMBL/GenBank/DDBJ databases">
        <authorList>
            <consortium name="Pathogen Informatics"/>
        </authorList>
    </citation>
    <scope>NUCLEOTIDE SEQUENCE</scope>
</reference>
<dbReference type="PANTHER" id="PTHR46241:SF1">
    <property type="entry name" value="OUTER DYNEIN ARM-DOCKING COMPLEX SUBUNIT 2"/>
    <property type="match status" value="1"/>
</dbReference>
<evidence type="ECO:0008006" key="3">
    <source>
        <dbReference type="Google" id="ProtNLM"/>
    </source>
</evidence>
<protein>
    <recommendedName>
        <fullName evidence="3">Armadillo repeat-containing domain-containing protein</fullName>
    </recommendedName>
</protein>
<organism evidence="1 2">
    <name type="scientific">Protopolystoma xenopodis</name>
    <dbReference type="NCBI Taxonomy" id="117903"/>
    <lineage>
        <taxon>Eukaryota</taxon>
        <taxon>Metazoa</taxon>
        <taxon>Spiralia</taxon>
        <taxon>Lophotrochozoa</taxon>
        <taxon>Platyhelminthes</taxon>
        <taxon>Monogenea</taxon>
        <taxon>Polyopisthocotylea</taxon>
        <taxon>Polystomatidea</taxon>
        <taxon>Polystomatidae</taxon>
        <taxon>Protopolystoma</taxon>
    </lineage>
</organism>
<dbReference type="SUPFAM" id="SSF48371">
    <property type="entry name" value="ARM repeat"/>
    <property type="match status" value="1"/>
</dbReference>
<dbReference type="InterPro" id="IPR011989">
    <property type="entry name" value="ARM-like"/>
</dbReference>
<dbReference type="AlphaFoldDB" id="A0A3S5ADY6"/>
<dbReference type="InterPro" id="IPR016024">
    <property type="entry name" value="ARM-type_fold"/>
</dbReference>
<evidence type="ECO:0000313" key="1">
    <source>
        <dbReference type="EMBL" id="VEL18138.1"/>
    </source>
</evidence>
<comment type="caution">
    <text evidence="1">The sequence shown here is derived from an EMBL/GenBank/DDBJ whole genome shotgun (WGS) entry which is preliminary data.</text>
</comment>
<feature type="non-terminal residue" evidence="1">
    <location>
        <position position="333"/>
    </location>
</feature>
<evidence type="ECO:0000313" key="2">
    <source>
        <dbReference type="Proteomes" id="UP000784294"/>
    </source>
</evidence>
<gene>
    <name evidence="1" type="ORF">PXEA_LOCUS11578</name>
</gene>
<dbReference type="EMBL" id="CAAALY010035799">
    <property type="protein sequence ID" value="VEL18138.1"/>
    <property type="molecule type" value="Genomic_DNA"/>
</dbReference>
<accession>A0A3S5ADY6</accession>